<evidence type="ECO:0000313" key="1">
    <source>
        <dbReference type="EMBL" id="VDD24614.1"/>
    </source>
</evidence>
<organism evidence="1">
    <name type="scientific">Brassica oleracea</name>
    <name type="common">Wild cabbage</name>
    <dbReference type="NCBI Taxonomy" id="3712"/>
    <lineage>
        <taxon>Eukaryota</taxon>
        <taxon>Viridiplantae</taxon>
        <taxon>Streptophyta</taxon>
        <taxon>Embryophyta</taxon>
        <taxon>Tracheophyta</taxon>
        <taxon>Spermatophyta</taxon>
        <taxon>Magnoliopsida</taxon>
        <taxon>eudicotyledons</taxon>
        <taxon>Gunneridae</taxon>
        <taxon>Pentapetalae</taxon>
        <taxon>rosids</taxon>
        <taxon>malvids</taxon>
        <taxon>Brassicales</taxon>
        <taxon>Brassicaceae</taxon>
        <taxon>Brassiceae</taxon>
        <taxon>Brassica</taxon>
    </lineage>
</organism>
<dbReference type="AlphaFoldDB" id="A0A3P6DKP0"/>
<reference evidence="1" key="1">
    <citation type="submission" date="2018-11" db="EMBL/GenBank/DDBJ databases">
        <authorList>
            <consortium name="Genoscope - CEA"/>
            <person name="William W."/>
        </authorList>
    </citation>
    <scope>NUCLEOTIDE SEQUENCE</scope>
</reference>
<proteinExistence type="predicted"/>
<dbReference type="PANTHER" id="PTHR46284:SF2">
    <property type="entry name" value="PROTEIN KINESIN LIGHT CHAIN-RELATED 1"/>
    <property type="match status" value="1"/>
</dbReference>
<dbReference type="EMBL" id="LR031874">
    <property type="protein sequence ID" value="VDD24614.1"/>
    <property type="molecule type" value="Genomic_DNA"/>
</dbReference>
<dbReference type="PANTHER" id="PTHR46284">
    <property type="entry name" value="PROTEIN KINESIN LIGHT CHAIN-RELATED 3"/>
    <property type="match status" value="1"/>
</dbReference>
<accession>A0A3P6DKP0</accession>
<protein>
    <submittedName>
        <fullName evidence="1">Uncharacterized protein</fullName>
    </submittedName>
</protein>
<sequence length="90" mass="10224">MPLKRVIHVTDLTRGPDHSLAAFSRHMQLGDMFSMLCQIDRSITCYEEGLKIQSQTLGDTDPRVGETCRFCHLLISQLNNATWLVSETPF</sequence>
<gene>
    <name evidence="1" type="ORF">BOLC2T10250H</name>
</gene>
<name>A0A3P6DKP0_BRAOL</name>